<organism evidence="2 3">
    <name type="scientific">Acanthaster planci</name>
    <name type="common">Crown-of-thorns starfish</name>
    <dbReference type="NCBI Taxonomy" id="133434"/>
    <lineage>
        <taxon>Eukaryota</taxon>
        <taxon>Metazoa</taxon>
        <taxon>Echinodermata</taxon>
        <taxon>Eleutherozoa</taxon>
        <taxon>Asterozoa</taxon>
        <taxon>Asteroidea</taxon>
        <taxon>Valvatacea</taxon>
        <taxon>Valvatida</taxon>
        <taxon>Acanthasteridae</taxon>
        <taxon>Acanthaster</taxon>
    </lineage>
</organism>
<reference evidence="3" key="1">
    <citation type="submission" date="2025-08" db="UniProtKB">
        <authorList>
            <consortium name="RefSeq"/>
        </authorList>
    </citation>
    <scope>IDENTIFICATION</scope>
</reference>
<evidence type="ECO:0000313" key="2">
    <source>
        <dbReference type="Proteomes" id="UP000694845"/>
    </source>
</evidence>
<evidence type="ECO:0000256" key="1">
    <source>
        <dbReference type="SAM" id="MobiDB-lite"/>
    </source>
</evidence>
<name>A0A8B7ZTQ5_ACAPL</name>
<keyword evidence="2" id="KW-1185">Reference proteome</keyword>
<feature type="compositionally biased region" description="Acidic residues" evidence="1">
    <location>
        <begin position="258"/>
        <end position="271"/>
    </location>
</feature>
<gene>
    <name evidence="3" type="primary">LOC110989113</name>
</gene>
<dbReference type="KEGG" id="aplc:110989113"/>
<feature type="compositionally biased region" description="Polar residues" evidence="1">
    <location>
        <begin position="350"/>
        <end position="361"/>
    </location>
</feature>
<sequence length="385" mass="41633">MGSLSFLTRQVLHSPPAKFAIFLLEKTAQVAADGIEAVFGFEIASQVGPVTSSNEQAQRDEKSEPEGAAVAGKVAEPGNTSDTASRENVGCLIRAAQTAAKLLRNLQNWLQSLPGQDPPICTESPSAVAEDRRYVVARKRVEELGLATRVFRGALYALTDTLDSIGVRASFLEQAKGTLHVSGDKSIDCSPVKEMSTLSPRKRKEFEESDEEAEDDEDELGTLEQLEKSYDSQDDEDYKPPREEELSTDSEEYKEGETESEESGQSEEEHPEDTLPNYRTDMPFTRSAAKAGSTVTSQTPSQTARMVLDPRSSETLADGKIAANSTPETTAGLDTKEPAFEASAEPPTQDPSSKTKASNLNGEEAKSFPQLGPAKKNLPVSARTP</sequence>
<dbReference type="AlphaFoldDB" id="A0A8B7ZTQ5"/>
<feature type="region of interest" description="Disordered" evidence="1">
    <location>
        <begin position="50"/>
        <end position="85"/>
    </location>
</feature>
<feature type="compositionally biased region" description="Acidic residues" evidence="1">
    <location>
        <begin position="207"/>
        <end position="221"/>
    </location>
</feature>
<dbReference type="RefSeq" id="XP_022108953.1">
    <property type="nucleotide sequence ID" value="XM_022253261.1"/>
</dbReference>
<feature type="compositionally biased region" description="Basic and acidic residues" evidence="1">
    <location>
        <begin position="238"/>
        <end position="257"/>
    </location>
</feature>
<feature type="compositionally biased region" description="Polar residues" evidence="1">
    <location>
        <begin position="293"/>
        <end position="304"/>
    </location>
</feature>
<dbReference type="OrthoDB" id="10581228at2759"/>
<dbReference type="GeneID" id="110989113"/>
<proteinExistence type="predicted"/>
<feature type="region of interest" description="Disordered" evidence="1">
    <location>
        <begin position="180"/>
        <end position="385"/>
    </location>
</feature>
<evidence type="ECO:0000313" key="3">
    <source>
        <dbReference type="RefSeq" id="XP_022108953.1"/>
    </source>
</evidence>
<protein>
    <submittedName>
        <fullName evidence="3">Uncharacterized protein LOC110989113</fullName>
    </submittedName>
</protein>
<dbReference type="Proteomes" id="UP000694845">
    <property type="component" value="Unplaced"/>
</dbReference>
<accession>A0A8B7ZTQ5</accession>